<keyword evidence="1" id="KW-0472">Membrane</keyword>
<gene>
    <name evidence="2" type="ORF">KC01_LOCUS37243</name>
</gene>
<evidence type="ECO:0000313" key="2">
    <source>
        <dbReference type="EMBL" id="CAL1610675.1"/>
    </source>
</evidence>
<keyword evidence="1" id="KW-0812">Transmembrane</keyword>
<evidence type="ECO:0000313" key="3">
    <source>
        <dbReference type="Proteomes" id="UP001497482"/>
    </source>
</evidence>
<name>A0AAV2MBL1_KNICA</name>
<dbReference type="Proteomes" id="UP001497482">
    <property type="component" value="Chromosome 7"/>
</dbReference>
<dbReference type="EMBL" id="OZ035829">
    <property type="protein sequence ID" value="CAL1610675.1"/>
    <property type="molecule type" value="Genomic_DNA"/>
</dbReference>
<sequence>MFYEVDRRIVLPPLLPGVRVVVVAYAWLCLCLLNESQMLTTSPAPQTSGRVVISARWRLVATRLAERKVATVTLCWV</sequence>
<keyword evidence="3" id="KW-1185">Reference proteome</keyword>
<evidence type="ECO:0000256" key="1">
    <source>
        <dbReference type="SAM" id="Phobius"/>
    </source>
</evidence>
<keyword evidence="1" id="KW-1133">Transmembrane helix</keyword>
<dbReference type="AlphaFoldDB" id="A0AAV2MBL1"/>
<feature type="transmembrane region" description="Helical" evidence="1">
    <location>
        <begin position="14"/>
        <end position="33"/>
    </location>
</feature>
<reference evidence="2 3" key="1">
    <citation type="submission" date="2024-04" db="EMBL/GenBank/DDBJ databases">
        <authorList>
            <person name="Waldvogel A.-M."/>
            <person name="Schoenle A."/>
        </authorList>
    </citation>
    <scope>NUCLEOTIDE SEQUENCE [LARGE SCALE GENOMIC DNA]</scope>
</reference>
<evidence type="ECO:0008006" key="4">
    <source>
        <dbReference type="Google" id="ProtNLM"/>
    </source>
</evidence>
<organism evidence="2 3">
    <name type="scientific">Knipowitschia caucasica</name>
    <name type="common">Caucasian dwarf goby</name>
    <name type="synonym">Pomatoschistus caucasicus</name>
    <dbReference type="NCBI Taxonomy" id="637954"/>
    <lineage>
        <taxon>Eukaryota</taxon>
        <taxon>Metazoa</taxon>
        <taxon>Chordata</taxon>
        <taxon>Craniata</taxon>
        <taxon>Vertebrata</taxon>
        <taxon>Euteleostomi</taxon>
        <taxon>Actinopterygii</taxon>
        <taxon>Neopterygii</taxon>
        <taxon>Teleostei</taxon>
        <taxon>Neoteleostei</taxon>
        <taxon>Acanthomorphata</taxon>
        <taxon>Gobiaria</taxon>
        <taxon>Gobiiformes</taxon>
        <taxon>Gobioidei</taxon>
        <taxon>Gobiidae</taxon>
        <taxon>Gobiinae</taxon>
        <taxon>Knipowitschia</taxon>
    </lineage>
</organism>
<accession>A0AAV2MBL1</accession>
<protein>
    <recommendedName>
        <fullName evidence="4">Secreted protein</fullName>
    </recommendedName>
</protein>
<proteinExistence type="predicted"/>